<dbReference type="InterPro" id="IPR009351">
    <property type="entry name" value="AlkZ-like"/>
</dbReference>
<organism evidence="1 2">
    <name type="scientific">Rothia aeria</name>
    <dbReference type="NCBI Taxonomy" id="172042"/>
    <lineage>
        <taxon>Bacteria</taxon>
        <taxon>Bacillati</taxon>
        <taxon>Actinomycetota</taxon>
        <taxon>Actinomycetes</taxon>
        <taxon>Micrococcales</taxon>
        <taxon>Micrococcaceae</taxon>
        <taxon>Rothia</taxon>
    </lineage>
</organism>
<evidence type="ECO:0000313" key="2">
    <source>
        <dbReference type="Proteomes" id="UP000282386"/>
    </source>
</evidence>
<dbReference type="Pfam" id="PF06224">
    <property type="entry name" value="AlkZ-like"/>
    <property type="match status" value="1"/>
</dbReference>
<dbReference type="Proteomes" id="UP000282386">
    <property type="component" value="Chromosome"/>
</dbReference>
<dbReference type="RefSeq" id="WP_126499768.1">
    <property type="nucleotide sequence ID" value="NZ_LR134479.1"/>
</dbReference>
<name>A0A7Z9A226_9MICC</name>
<dbReference type="PANTHER" id="PTHR38479:SF2">
    <property type="entry name" value="WINGED HELIX DNA-BINDING DOMAIN-CONTAINING PROTEIN"/>
    <property type="match status" value="1"/>
</dbReference>
<accession>A0A7Z9A226</accession>
<proteinExistence type="predicted"/>
<evidence type="ECO:0000313" key="1">
    <source>
        <dbReference type="EMBL" id="VEI22598.1"/>
    </source>
</evidence>
<reference evidence="1 2" key="1">
    <citation type="submission" date="2018-12" db="EMBL/GenBank/DDBJ databases">
        <authorList>
            <consortium name="Pathogen Informatics"/>
        </authorList>
    </citation>
    <scope>NUCLEOTIDE SEQUENCE [LARGE SCALE GENOMIC DNA]</scope>
    <source>
        <strain evidence="1 2">NCTC10207</strain>
    </source>
</reference>
<gene>
    <name evidence="1" type="ORF">NCTC10207_00679</name>
</gene>
<sequence>MQPLQELRARRMIAQLLAPSAAHRDIGVDADTLRQEPNAAVYALDHLYAVQGQNYNAGVRAIALRAGCSTDTVLEGIHDYSIVRSWPMRGTLHFLTLNSADSLYAAVAGRGAKPQPAYMRQCNFTLKDFERWREHLHDALQTRGHLEPLTRTDLYTILCEYGYSGPRSRRSHLIRLYGGEGTVLQGPLREKEESFVHRDSIPVPRTKYERKQALAELGTRYICGHGPVTAEDLRWWAGITITDARYAFEHARRTQTIVLGGQEYAVGSWQEGVTRSELKDALNRELSLPAFDEYLLGYADKSFALREELRPQVLTWNGMSWDFTLAAGEATGRAST</sequence>
<protein>
    <recommendedName>
        <fullName evidence="3">Winged helix DNA-binding domain-containing protein</fullName>
    </recommendedName>
</protein>
<dbReference type="AlphaFoldDB" id="A0A7Z9A226"/>
<dbReference type="PANTHER" id="PTHR38479">
    <property type="entry name" value="LMO0824 PROTEIN"/>
    <property type="match status" value="1"/>
</dbReference>
<dbReference type="EMBL" id="LR134479">
    <property type="protein sequence ID" value="VEI22598.1"/>
    <property type="molecule type" value="Genomic_DNA"/>
</dbReference>
<evidence type="ECO:0008006" key="3">
    <source>
        <dbReference type="Google" id="ProtNLM"/>
    </source>
</evidence>